<dbReference type="RefSeq" id="WP_278015229.1">
    <property type="nucleotide sequence ID" value="NZ_CP121106.1"/>
</dbReference>
<reference evidence="2 3" key="1">
    <citation type="submission" date="2023-03" db="EMBL/GenBank/DDBJ databases">
        <title>Altererythrobacter sp. CAU 1644 isolated from sand.</title>
        <authorList>
            <person name="Kim W."/>
        </authorList>
    </citation>
    <scope>NUCLEOTIDE SEQUENCE [LARGE SCALE GENOMIC DNA]</scope>
    <source>
        <strain evidence="2 3">CAU 1644</strain>
    </source>
</reference>
<dbReference type="EMBL" id="CP121106">
    <property type="protein sequence ID" value="WFL76463.1"/>
    <property type="molecule type" value="Genomic_DNA"/>
</dbReference>
<dbReference type="SUPFAM" id="SSF53300">
    <property type="entry name" value="vWA-like"/>
    <property type="match status" value="1"/>
</dbReference>
<evidence type="ECO:0000259" key="1">
    <source>
        <dbReference type="Pfam" id="PF13400"/>
    </source>
</evidence>
<gene>
    <name evidence="2" type="ORF">P7228_10685</name>
</gene>
<dbReference type="InterPro" id="IPR036465">
    <property type="entry name" value="vWFA_dom_sf"/>
</dbReference>
<dbReference type="Proteomes" id="UP001215827">
    <property type="component" value="Chromosome"/>
</dbReference>
<keyword evidence="3" id="KW-1185">Reference proteome</keyword>
<evidence type="ECO:0000313" key="2">
    <source>
        <dbReference type="EMBL" id="WFL76463.1"/>
    </source>
</evidence>
<accession>A0ABY8FN74</accession>
<name>A0ABY8FN74_9SPHN</name>
<proteinExistence type="predicted"/>
<organism evidence="2 3">
    <name type="scientific">Altererythrobacter arenosus</name>
    <dbReference type="NCBI Taxonomy" id="3032592"/>
    <lineage>
        <taxon>Bacteria</taxon>
        <taxon>Pseudomonadati</taxon>
        <taxon>Pseudomonadota</taxon>
        <taxon>Alphaproteobacteria</taxon>
        <taxon>Sphingomonadales</taxon>
        <taxon>Erythrobacteraceae</taxon>
        <taxon>Altererythrobacter</taxon>
    </lineage>
</organism>
<sequence>MSQFLRNLARDTAGNALMMFAAALVPILLMIGSGLDASITYMARNKMQNACDAGALAGRLAMIGTSWTTDTEAEARKFFNFNFPAGTNGVDNVQFSIDQDPNDPTMLIGSATGTVPTTIMYMVGYDSIDISVACDATRDLGHNDVMLVLDVTSSMLNEPSTGGGVPKIDLLREGVMGLYRALDTGTGGSITRYGFVPFSQTVNVARNLSNQDIVRPQYFVDLNMQTCTKSKGVTTCTTTPVGRRLVGPKDSYYNNGQNGAANENAIIQGFRTSGNGCIEERPTVGTSYNDGQFTITTMMTLDDINETPGNAVDVDKQFGRYEPVTMEGEWWDACVSEAKSFATYDSESAFETAVDEATARVVGGTYSDIGMLWGLRFSSRDGFLAATNPKEVDDIPINVHIIYFTDGYTYGTNMHYSSFGLERYQNRLLGSGVYADNAGASVETTANHRERFRNLCTLAKSMGITVWVVTLDVPTNADHLNCATSSSHFFESDGTDLEDKFTSIGQGIGNLRLTK</sequence>
<dbReference type="InterPro" id="IPR028087">
    <property type="entry name" value="Tad_N"/>
</dbReference>
<evidence type="ECO:0000313" key="3">
    <source>
        <dbReference type="Proteomes" id="UP001215827"/>
    </source>
</evidence>
<dbReference type="Pfam" id="PF13400">
    <property type="entry name" value="Tad"/>
    <property type="match status" value="1"/>
</dbReference>
<protein>
    <submittedName>
        <fullName evidence="2">Pilus assembly protein</fullName>
    </submittedName>
</protein>
<feature type="domain" description="Putative Flp pilus-assembly TadG-like N-terminal" evidence="1">
    <location>
        <begin position="14"/>
        <end position="58"/>
    </location>
</feature>
<dbReference type="Gene3D" id="3.40.50.410">
    <property type="entry name" value="von Willebrand factor, type A domain"/>
    <property type="match status" value="1"/>
</dbReference>